<dbReference type="SUPFAM" id="SSF52172">
    <property type="entry name" value="CheY-like"/>
    <property type="match status" value="1"/>
</dbReference>
<dbReference type="STRING" id="1513793.SAMN06296036_12464"/>
<sequence>MVKGSKVVQKPQSQQDVWHLCNQAMLFELGLKGEPDLARAIELYQQAAALGSQYAQGKISEIAKNFPEKKLQLLNGTVGYDVLVEQGLDHDLDNLDQASAQHGNELKQKILIVDDSPDTVLIFKKILQSRDVRVLTASNGKEAFQEVREHPDIACVFVDLQMPEMNGFEFITLIRRMHMLEDIPIVVETAHTSRPLVKHGKAKGVSAWVMKPIEQEKILDLVDKLL</sequence>
<dbReference type="PROSITE" id="PS50110">
    <property type="entry name" value="RESPONSE_REGULATORY"/>
    <property type="match status" value="1"/>
</dbReference>
<dbReference type="AlphaFoldDB" id="A0A1Y6CJI5"/>
<keyword evidence="5" id="KW-1185">Reference proteome</keyword>
<accession>A0A1Y6CJI5</accession>
<dbReference type="PANTHER" id="PTHR44591:SF3">
    <property type="entry name" value="RESPONSE REGULATORY DOMAIN-CONTAINING PROTEIN"/>
    <property type="match status" value="1"/>
</dbReference>
<feature type="domain" description="Response regulatory" evidence="3">
    <location>
        <begin position="109"/>
        <end position="226"/>
    </location>
</feature>
<keyword evidence="1 2" id="KW-0597">Phosphoprotein</keyword>
<evidence type="ECO:0000313" key="4">
    <source>
        <dbReference type="EMBL" id="SMF68787.1"/>
    </source>
</evidence>
<dbReference type="Gene3D" id="1.25.40.10">
    <property type="entry name" value="Tetratricopeptide repeat domain"/>
    <property type="match status" value="1"/>
</dbReference>
<dbReference type="SUPFAM" id="SSF81901">
    <property type="entry name" value="HCP-like"/>
    <property type="match status" value="1"/>
</dbReference>
<organism evidence="4 5">
    <name type="scientific">Pseudobacteriovorax antillogorgiicola</name>
    <dbReference type="NCBI Taxonomy" id="1513793"/>
    <lineage>
        <taxon>Bacteria</taxon>
        <taxon>Pseudomonadati</taxon>
        <taxon>Bdellovibrionota</taxon>
        <taxon>Oligoflexia</taxon>
        <taxon>Oligoflexales</taxon>
        <taxon>Pseudobacteriovoracaceae</taxon>
        <taxon>Pseudobacteriovorax</taxon>
    </lineage>
</organism>
<dbReference type="InterPro" id="IPR050595">
    <property type="entry name" value="Bact_response_regulator"/>
</dbReference>
<proteinExistence type="predicted"/>
<feature type="modified residue" description="4-aspartylphosphate" evidence="2">
    <location>
        <position position="159"/>
    </location>
</feature>
<dbReference type="CDD" id="cd17546">
    <property type="entry name" value="REC_hyHK_CKI1_RcsC-like"/>
    <property type="match status" value="1"/>
</dbReference>
<dbReference type="Proteomes" id="UP000192907">
    <property type="component" value="Unassembled WGS sequence"/>
</dbReference>
<gene>
    <name evidence="4" type="ORF">SAMN06296036_12464</name>
</gene>
<evidence type="ECO:0000256" key="1">
    <source>
        <dbReference type="ARBA" id="ARBA00022553"/>
    </source>
</evidence>
<evidence type="ECO:0000256" key="2">
    <source>
        <dbReference type="PROSITE-ProRule" id="PRU00169"/>
    </source>
</evidence>
<dbReference type="InterPro" id="IPR001789">
    <property type="entry name" value="Sig_transdc_resp-reg_receiver"/>
</dbReference>
<dbReference type="OrthoDB" id="5291706at2"/>
<name>A0A1Y6CJI5_9BACT</name>
<dbReference type="SMART" id="SM00448">
    <property type="entry name" value="REC"/>
    <property type="match status" value="1"/>
</dbReference>
<dbReference type="PANTHER" id="PTHR44591">
    <property type="entry name" value="STRESS RESPONSE REGULATOR PROTEIN 1"/>
    <property type="match status" value="1"/>
</dbReference>
<evidence type="ECO:0000259" key="3">
    <source>
        <dbReference type="PROSITE" id="PS50110"/>
    </source>
</evidence>
<dbReference type="InterPro" id="IPR011006">
    <property type="entry name" value="CheY-like_superfamily"/>
</dbReference>
<dbReference type="Pfam" id="PF00072">
    <property type="entry name" value="Response_reg"/>
    <property type="match status" value="1"/>
</dbReference>
<dbReference type="GO" id="GO:0000160">
    <property type="term" value="P:phosphorelay signal transduction system"/>
    <property type="evidence" value="ECO:0007669"/>
    <property type="project" value="InterPro"/>
</dbReference>
<dbReference type="InterPro" id="IPR011990">
    <property type="entry name" value="TPR-like_helical_dom_sf"/>
</dbReference>
<dbReference type="EMBL" id="FWZT01000024">
    <property type="protein sequence ID" value="SMF68787.1"/>
    <property type="molecule type" value="Genomic_DNA"/>
</dbReference>
<evidence type="ECO:0000313" key="5">
    <source>
        <dbReference type="Proteomes" id="UP000192907"/>
    </source>
</evidence>
<dbReference type="Gene3D" id="3.40.50.2300">
    <property type="match status" value="1"/>
</dbReference>
<reference evidence="5" key="1">
    <citation type="submission" date="2017-04" db="EMBL/GenBank/DDBJ databases">
        <authorList>
            <person name="Varghese N."/>
            <person name="Submissions S."/>
        </authorList>
    </citation>
    <scope>NUCLEOTIDE SEQUENCE [LARGE SCALE GENOMIC DNA]</scope>
    <source>
        <strain evidence="5">RKEM611</strain>
    </source>
</reference>
<protein>
    <submittedName>
        <fullName evidence="4">CheY chemotaxis protein or a CheY-like REC (Receiver) domain</fullName>
    </submittedName>
</protein>
<dbReference type="RefSeq" id="WP_132323899.1">
    <property type="nucleotide sequence ID" value="NZ_FWZT01000024.1"/>
</dbReference>